<gene>
    <name evidence="10" type="primary">SRC1</name>
    <name evidence="10" type="ORF">LTR09_001424</name>
</gene>
<keyword evidence="11" id="KW-1185">Reference proteome</keyword>
<feature type="region of interest" description="Disordered" evidence="7">
    <location>
        <begin position="72"/>
        <end position="231"/>
    </location>
</feature>
<evidence type="ECO:0000256" key="4">
    <source>
        <dbReference type="ARBA" id="ARBA00022989"/>
    </source>
</evidence>
<evidence type="ECO:0000313" key="11">
    <source>
        <dbReference type="Proteomes" id="UP001271007"/>
    </source>
</evidence>
<protein>
    <submittedName>
        <fullName evidence="10">Inner nuclear membrane protein enriched at telomere/subtelomere region</fullName>
    </submittedName>
</protein>
<name>A0AAJ0GIR7_9PEZI</name>
<evidence type="ECO:0000256" key="3">
    <source>
        <dbReference type="ARBA" id="ARBA00022692"/>
    </source>
</evidence>
<comment type="subcellular location">
    <subcellularLocation>
        <location evidence="1">Nucleus inner membrane</location>
    </subcellularLocation>
</comment>
<feature type="compositionally biased region" description="Low complexity" evidence="7">
    <location>
        <begin position="90"/>
        <end position="99"/>
    </location>
</feature>
<dbReference type="InterPro" id="IPR025856">
    <property type="entry name" value="HeH/LEM_domain"/>
</dbReference>
<keyword evidence="2" id="KW-0597">Phosphoprotein</keyword>
<dbReference type="Pfam" id="PF12949">
    <property type="entry name" value="HeH"/>
    <property type="match status" value="1"/>
</dbReference>
<feature type="compositionally biased region" description="Basic and acidic residues" evidence="7">
    <location>
        <begin position="642"/>
        <end position="651"/>
    </location>
</feature>
<accession>A0AAJ0GIR7</accession>
<dbReference type="GO" id="GO:0005637">
    <property type="term" value="C:nuclear inner membrane"/>
    <property type="evidence" value="ECO:0007669"/>
    <property type="project" value="UniProtKB-SubCell"/>
</dbReference>
<sequence>MEEQAYLAPGFDPATLTVPQLRSVLVAQSINYPSSAKKTQLIDLFNQHVAPQAKQLRNASLRVKRSSRGILDVASQSTDNDEDELPPAPSTGRRSGGRTTRARTEEAQEVPLSTRSVRHSTAPPEATPRRASSKHARATDIVEEQEPEPKRPTSRRSRQSVQTPSGREEARDEGSPFSAENVFQSGSSPPPPTDRRRTTMSAAKDVDRRKSDKVRRRTDAVKPARQQADGAVVPTRRTFDMPVSAMKKERIEPTEEFTPEEEQELAVAQQSGELVQVRHRNTAPVAKAARNGLSAIFVALLAASGYLWSDEKFKVGYCGHEEPSRDIAGVEIPDWANQYRPSCEPCPQHAICYDQLQTACEPGFVLTQHPLSMNGVLPVPPTCEPDTLKTKKVNSVKERVVEELREQNAKYECGDASTPELKETVLKQKFIAKRKPGMSNQEFENLWDSAIGEVRDADEVTEGINGSGDLTLRSTSLRNLSLSCSIRRSLRETAREYLWQLVIFSLTVGGAAYGRYSYTSSREVDRIAKQLTGRVYEVLSAQASLHAADPGGHQDSHVPIAQLRDDILRNEYSTWRRKKVWDAVQKKVERNSNVRPMVREGRSGDVGRVWEWVGAVGMLESPPASYERRKSGRVSFGGEQWIEPRSEDHSEVSQVTRWKEGGQYY</sequence>
<evidence type="ECO:0000256" key="1">
    <source>
        <dbReference type="ARBA" id="ARBA00004540"/>
    </source>
</evidence>
<dbReference type="AlphaFoldDB" id="A0AAJ0GIR7"/>
<keyword evidence="6" id="KW-0539">Nucleus</keyword>
<dbReference type="GO" id="GO:0003682">
    <property type="term" value="F:chromatin binding"/>
    <property type="evidence" value="ECO:0007669"/>
    <property type="project" value="InterPro"/>
</dbReference>
<feature type="domain" description="Man1/Src1-like C-terminal" evidence="8">
    <location>
        <begin position="297"/>
        <end position="614"/>
    </location>
</feature>
<dbReference type="CDD" id="cd12935">
    <property type="entry name" value="LEM_like"/>
    <property type="match status" value="1"/>
</dbReference>
<feature type="region of interest" description="Disordered" evidence="7">
    <location>
        <begin position="641"/>
        <end position="665"/>
    </location>
</feature>
<dbReference type="Proteomes" id="UP001271007">
    <property type="component" value="Unassembled WGS sequence"/>
</dbReference>
<dbReference type="Pfam" id="PF09402">
    <property type="entry name" value="MSC"/>
    <property type="match status" value="1"/>
</dbReference>
<dbReference type="GO" id="GO:0034399">
    <property type="term" value="C:nuclear periphery"/>
    <property type="evidence" value="ECO:0007669"/>
    <property type="project" value="TreeGrafter"/>
</dbReference>
<dbReference type="Gene3D" id="1.10.10.1180">
    <property type="entry name" value="MAN1, winged-helix domain"/>
    <property type="match status" value="1"/>
</dbReference>
<reference evidence="10" key="1">
    <citation type="submission" date="2023-04" db="EMBL/GenBank/DDBJ databases">
        <title>Black Yeasts Isolated from many extreme environments.</title>
        <authorList>
            <person name="Coleine C."/>
            <person name="Stajich J.E."/>
            <person name="Selbmann L."/>
        </authorList>
    </citation>
    <scope>NUCLEOTIDE SEQUENCE</scope>
    <source>
        <strain evidence="10">CCFEE 5312</strain>
    </source>
</reference>
<proteinExistence type="predicted"/>
<dbReference type="GO" id="GO:0005783">
    <property type="term" value="C:endoplasmic reticulum"/>
    <property type="evidence" value="ECO:0007669"/>
    <property type="project" value="TreeGrafter"/>
</dbReference>
<keyword evidence="3" id="KW-0812">Transmembrane</keyword>
<dbReference type="PANTHER" id="PTHR47808:SF2">
    <property type="entry name" value="LEM DOMAIN-CONTAINING PROTEIN 2"/>
    <property type="match status" value="1"/>
</dbReference>
<keyword evidence="5" id="KW-0472">Membrane</keyword>
<dbReference type="PANTHER" id="PTHR47808">
    <property type="entry name" value="INNER NUCLEAR MEMBRANE PROTEIN HEH2-RELATED"/>
    <property type="match status" value="1"/>
</dbReference>
<comment type="caution">
    <text evidence="10">The sequence shown here is derived from an EMBL/GenBank/DDBJ whole genome shotgun (WGS) entry which is preliminary data.</text>
</comment>
<organism evidence="10 11">
    <name type="scientific">Extremus antarcticus</name>
    <dbReference type="NCBI Taxonomy" id="702011"/>
    <lineage>
        <taxon>Eukaryota</taxon>
        <taxon>Fungi</taxon>
        <taxon>Dikarya</taxon>
        <taxon>Ascomycota</taxon>
        <taxon>Pezizomycotina</taxon>
        <taxon>Dothideomycetes</taxon>
        <taxon>Dothideomycetidae</taxon>
        <taxon>Mycosphaerellales</taxon>
        <taxon>Extremaceae</taxon>
        <taxon>Extremus</taxon>
    </lineage>
</organism>
<feature type="domain" description="HeH/LEM" evidence="9">
    <location>
        <begin position="13"/>
        <end position="47"/>
    </location>
</feature>
<dbReference type="EMBL" id="JAWDJX010000002">
    <property type="protein sequence ID" value="KAK3058346.1"/>
    <property type="molecule type" value="Genomic_DNA"/>
</dbReference>
<dbReference type="InterPro" id="IPR018996">
    <property type="entry name" value="Man1/Src1-like_C"/>
</dbReference>
<evidence type="ECO:0000256" key="2">
    <source>
        <dbReference type="ARBA" id="ARBA00022553"/>
    </source>
</evidence>
<dbReference type="InterPro" id="IPR044780">
    <property type="entry name" value="Heh2/Src1"/>
</dbReference>
<dbReference type="GO" id="GO:0071763">
    <property type="term" value="P:nuclear membrane organization"/>
    <property type="evidence" value="ECO:0007669"/>
    <property type="project" value="TreeGrafter"/>
</dbReference>
<evidence type="ECO:0000313" key="10">
    <source>
        <dbReference type="EMBL" id="KAK3058346.1"/>
    </source>
</evidence>
<keyword evidence="4" id="KW-1133">Transmembrane helix</keyword>
<evidence type="ECO:0000256" key="7">
    <source>
        <dbReference type="SAM" id="MobiDB-lite"/>
    </source>
</evidence>
<dbReference type="InterPro" id="IPR041885">
    <property type="entry name" value="MAN1_winged_helix_dom"/>
</dbReference>
<evidence type="ECO:0000256" key="5">
    <source>
        <dbReference type="ARBA" id="ARBA00023136"/>
    </source>
</evidence>
<dbReference type="InterPro" id="IPR011015">
    <property type="entry name" value="LEM/LEM-like_dom_sf"/>
</dbReference>
<evidence type="ECO:0000259" key="9">
    <source>
        <dbReference type="Pfam" id="PF12949"/>
    </source>
</evidence>
<evidence type="ECO:0000259" key="8">
    <source>
        <dbReference type="Pfam" id="PF09402"/>
    </source>
</evidence>
<evidence type="ECO:0000256" key="6">
    <source>
        <dbReference type="ARBA" id="ARBA00023242"/>
    </source>
</evidence>
<dbReference type="Gene3D" id="1.10.720.40">
    <property type="match status" value="1"/>
</dbReference>